<dbReference type="AlphaFoldDB" id="A0AAV1YGW5"/>
<accession>A0AAV1YGW5</accession>
<reference evidence="3 4" key="1">
    <citation type="submission" date="2024-03" db="EMBL/GenBank/DDBJ databases">
        <authorList>
            <person name="Martinez-Hernandez J."/>
        </authorList>
    </citation>
    <scope>NUCLEOTIDE SEQUENCE [LARGE SCALE GENOMIC DNA]</scope>
</reference>
<organism evidence="3 4">
    <name type="scientific">Lupinus luteus</name>
    <name type="common">European yellow lupine</name>
    <dbReference type="NCBI Taxonomy" id="3873"/>
    <lineage>
        <taxon>Eukaryota</taxon>
        <taxon>Viridiplantae</taxon>
        <taxon>Streptophyta</taxon>
        <taxon>Embryophyta</taxon>
        <taxon>Tracheophyta</taxon>
        <taxon>Spermatophyta</taxon>
        <taxon>Magnoliopsida</taxon>
        <taxon>eudicotyledons</taxon>
        <taxon>Gunneridae</taxon>
        <taxon>Pentapetalae</taxon>
        <taxon>rosids</taxon>
        <taxon>fabids</taxon>
        <taxon>Fabales</taxon>
        <taxon>Fabaceae</taxon>
        <taxon>Papilionoideae</taxon>
        <taxon>50 kb inversion clade</taxon>
        <taxon>genistoids sensu lato</taxon>
        <taxon>core genistoids</taxon>
        <taxon>Genisteae</taxon>
        <taxon>Lupinus</taxon>
    </lineage>
</organism>
<keyword evidence="2" id="KW-1133">Transmembrane helix</keyword>
<gene>
    <name evidence="3" type="ORF">LLUT_LOCUS34132</name>
</gene>
<evidence type="ECO:0000256" key="2">
    <source>
        <dbReference type="SAM" id="Phobius"/>
    </source>
</evidence>
<proteinExistence type="predicted"/>
<feature type="region of interest" description="Disordered" evidence="1">
    <location>
        <begin position="111"/>
        <end position="154"/>
    </location>
</feature>
<keyword evidence="2" id="KW-0472">Membrane</keyword>
<keyword evidence="2" id="KW-0812">Transmembrane</keyword>
<comment type="caution">
    <text evidence="3">The sequence shown here is derived from an EMBL/GenBank/DDBJ whole genome shotgun (WGS) entry which is preliminary data.</text>
</comment>
<feature type="transmembrane region" description="Helical" evidence="2">
    <location>
        <begin position="7"/>
        <end position="27"/>
    </location>
</feature>
<evidence type="ECO:0000313" key="3">
    <source>
        <dbReference type="EMBL" id="CAL0333072.1"/>
    </source>
</evidence>
<name>A0AAV1YGW5_LUPLU</name>
<protein>
    <submittedName>
        <fullName evidence="3">Uncharacterized protein</fullName>
    </submittedName>
</protein>
<evidence type="ECO:0000256" key="1">
    <source>
        <dbReference type="SAM" id="MobiDB-lite"/>
    </source>
</evidence>
<evidence type="ECO:0000313" key="4">
    <source>
        <dbReference type="Proteomes" id="UP001497480"/>
    </source>
</evidence>
<sequence>MSYLNSFHLSLIQICYHLFNVLTLSSLSPKSPIPSSRVFYFSLLSSLFSLLSSLFSLLIFFILYFHSTVKLRCRGLNPQAHPIKSEFDKLTLYQRKLERLFHLAQAQKQDANVNYEDDQPAQKRKFQSSQQPEDQFHPTIQEPILIHLSSDDDD</sequence>
<feature type="transmembrane region" description="Helical" evidence="2">
    <location>
        <begin position="39"/>
        <end position="65"/>
    </location>
</feature>
<dbReference type="Proteomes" id="UP001497480">
    <property type="component" value="Unassembled WGS sequence"/>
</dbReference>
<dbReference type="EMBL" id="CAXHTB010000024">
    <property type="protein sequence ID" value="CAL0333072.1"/>
    <property type="molecule type" value="Genomic_DNA"/>
</dbReference>
<keyword evidence="4" id="KW-1185">Reference proteome</keyword>